<dbReference type="EMBL" id="RJTX01000002">
    <property type="protein sequence ID" value="ROH97863.1"/>
    <property type="molecule type" value="Genomic_DNA"/>
</dbReference>
<proteinExistence type="predicted"/>
<dbReference type="Proteomes" id="UP000269375">
    <property type="component" value="Unassembled WGS sequence"/>
</dbReference>
<comment type="caution">
    <text evidence="2">The sequence shown here is derived from an EMBL/GenBank/DDBJ whole genome shotgun (WGS) entry which is preliminary data.</text>
</comment>
<dbReference type="AlphaFoldDB" id="A0A3N0VYG9"/>
<evidence type="ECO:0000313" key="2">
    <source>
        <dbReference type="EMBL" id="ROH97863.1"/>
    </source>
</evidence>
<keyword evidence="1" id="KW-0812">Transmembrane</keyword>
<organism evidence="2 3">
    <name type="scientific">Chryseobacterium daecheongense</name>
    <dbReference type="NCBI Taxonomy" id="192389"/>
    <lineage>
        <taxon>Bacteria</taxon>
        <taxon>Pseudomonadati</taxon>
        <taxon>Bacteroidota</taxon>
        <taxon>Flavobacteriia</taxon>
        <taxon>Flavobacteriales</taxon>
        <taxon>Weeksellaceae</taxon>
        <taxon>Chryseobacterium group</taxon>
        <taxon>Chryseobacterium</taxon>
    </lineage>
</organism>
<evidence type="ECO:0000313" key="3">
    <source>
        <dbReference type="Proteomes" id="UP000269375"/>
    </source>
</evidence>
<name>A0A3N0VYG9_9FLAO</name>
<sequence>MLGYKDNTGLFVEVVPKGNGGQDEHISYAAYIVGMLLGILTVSQLIKPQKDILQYNNQILQILVLISNYTKSGQY</sequence>
<gene>
    <name evidence="2" type="ORF">EGI05_10945</name>
</gene>
<evidence type="ECO:0000256" key="1">
    <source>
        <dbReference type="SAM" id="Phobius"/>
    </source>
</evidence>
<protein>
    <submittedName>
        <fullName evidence="2">Uncharacterized protein</fullName>
    </submittedName>
</protein>
<accession>A0A3N0VYG9</accession>
<reference evidence="2 3" key="1">
    <citation type="submission" date="2018-11" db="EMBL/GenBank/DDBJ databases">
        <title>Proposal to divide the Flavobacteriaceae and reorganize its genera based on Amino Acid Identity values calculated from whole genome sequences.</title>
        <authorList>
            <person name="Nicholson A.C."/>
            <person name="Gulvik C.A."/>
            <person name="Whitney A.M."/>
            <person name="Humrighouse B.W."/>
            <person name="Bell M."/>
            <person name="Holmes B."/>
            <person name="Steigerwalt A."/>
            <person name="Villarma A."/>
            <person name="Sheth M."/>
            <person name="Batra D."/>
            <person name="Pryor J."/>
            <person name="Bernardet J.-F."/>
            <person name="Hugo C."/>
            <person name="Kampfer P."/>
            <person name="Newman J."/>
            <person name="Mcquiston J.R."/>
        </authorList>
    </citation>
    <scope>NUCLEOTIDE SEQUENCE [LARGE SCALE GENOMIC DNA]</scope>
    <source>
        <strain evidence="2 3">DSM 15235</strain>
    </source>
</reference>
<feature type="transmembrane region" description="Helical" evidence="1">
    <location>
        <begin position="26"/>
        <end position="46"/>
    </location>
</feature>
<keyword evidence="1" id="KW-1133">Transmembrane helix</keyword>
<keyword evidence="1" id="KW-0472">Membrane</keyword>